<comment type="caution">
    <text evidence="1">The sequence shown here is derived from an EMBL/GenBank/DDBJ whole genome shotgun (WGS) entry which is preliminary data.</text>
</comment>
<gene>
    <name evidence="1" type="ORF">SKAU_G00029040</name>
</gene>
<keyword evidence="2" id="KW-1185">Reference proteome</keyword>
<sequence>MTSTSVSLVAGRGVASRGSRSAGILTVCLLKGPGLSAADLFVTSHLTAFCHLLSAICVSSREAD</sequence>
<evidence type="ECO:0000313" key="2">
    <source>
        <dbReference type="Proteomes" id="UP001152622"/>
    </source>
</evidence>
<name>A0A9Q1GD88_SYNKA</name>
<reference evidence="1" key="1">
    <citation type="journal article" date="2023" name="Science">
        <title>Genome structures resolve the early diversification of teleost fishes.</title>
        <authorList>
            <person name="Parey E."/>
            <person name="Louis A."/>
            <person name="Montfort J."/>
            <person name="Bouchez O."/>
            <person name="Roques C."/>
            <person name="Iampietro C."/>
            <person name="Lluch J."/>
            <person name="Castinel A."/>
            <person name="Donnadieu C."/>
            <person name="Desvignes T."/>
            <person name="Floi Bucao C."/>
            <person name="Jouanno E."/>
            <person name="Wen M."/>
            <person name="Mejri S."/>
            <person name="Dirks R."/>
            <person name="Jansen H."/>
            <person name="Henkel C."/>
            <person name="Chen W.J."/>
            <person name="Zahm M."/>
            <person name="Cabau C."/>
            <person name="Klopp C."/>
            <person name="Thompson A.W."/>
            <person name="Robinson-Rechavi M."/>
            <person name="Braasch I."/>
            <person name="Lecointre G."/>
            <person name="Bobe J."/>
            <person name="Postlethwait J.H."/>
            <person name="Berthelot C."/>
            <person name="Roest Crollius H."/>
            <person name="Guiguen Y."/>
        </authorList>
    </citation>
    <scope>NUCLEOTIDE SEQUENCE</scope>
    <source>
        <strain evidence="1">WJC10195</strain>
    </source>
</reference>
<organism evidence="1 2">
    <name type="scientific">Synaphobranchus kaupii</name>
    <name type="common">Kaup's arrowtooth eel</name>
    <dbReference type="NCBI Taxonomy" id="118154"/>
    <lineage>
        <taxon>Eukaryota</taxon>
        <taxon>Metazoa</taxon>
        <taxon>Chordata</taxon>
        <taxon>Craniata</taxon>
        <taxon>Vertebrata</taxon>
        <taxon>Euteleostomi</taxon>
        <taxon>Actinopterygii</taxon>
        <taxon>Neopterygii</taxon>
        <taxon>Teleostei</taxon>
        <taxon>Anguilliformes</taxon>
        <taxon>Synaphobranchidae</taxon>
        <taxon>Synaphobranchus</taxon>
    </lineage>
</organism>
<evidence type="ECO:0000313" key="1">
    <source>
        <dbReference type="EMBL" id="KAJ8382126.1"/>
    </source>
</evidence>
<dbReference type="Proteomes" id="UP001152622">
    <property type="component" value="Chromosome 1"/>
</dbReference>
<dbReference type="EMBL" id="JAINUF010000001">
    <property type="protein sequence ID" value="KAJ8382126.1"/>
    <property type="molecule type" value="Genomic_DNA"/>
</dbReference>
<accession>A0A9Q1GD88</accession>
<proteinExistence type="predicted"/>
<dbReference type="AlphaFoldDB" id="A0A9Q1GD88"/>
<protein>
    <submittedName>
        <fullName evidence="1">Uncharacterized protein</fullName>
    </submittedName>
</protein>